<keyword evidence="2" id="KW-1133">Transmembrane helix</keyword>
<accession>A0A150G5T3</accession>
<gene>
    <name evidence="3" type="ORF">GPECTOR_56g342</name>
</gene>
<dbReference type="EMBL" id="LSYV01000057">
    <property type="protein sequence ID" value="KXZ45246.1"/>
    <property type="molecule type" value="Genomic_DNA"/>
</dbReference>
<evidence type="ECO:0000256" key="1">
    <source>
        <dbReference type="SAM" id="MobiDB-lite"/>
    </source>
</evidence>
<dbReference type="Proteomes" id="UP000075714">
    <property type="component" value="Unassembled WGS sequence"/>
</dbReference>
<feature type="region of interest" description="Disordered" evidence="1">
    <location>
        <begin position="192"/>
        <end position="227"/>
    </location>
</feature>
<dbReference type="AlphaFoldDB" id="A0A150G5T3"/>
<reference evidence="4" key="1">
    <citation type="journal article" date="2016" name="Nat. Commun.">
        <title>The Gonium pectorale genome demonstrates co-option of cell cycle regulation during the evolution of multicellularity.</title>
        <authorList>
            <person name="Hanschen E.R."/>
            <person name="Marriage T.N."/>
            <person name="Ferris P.J."/>
            <person name="Hamaji T."/>
            <person name="Toyoda A."/>
            <person name="Fujiyama A."/>
            <person name="Neme R."/>
            <person name="Noguchi H."/>
            <person name="Minakuchi Y."/>
            <person name="Suzuki M."/>
            <person name="Kawai-Toyooka H."/>
            <person name="Smith D.R."/>
            <person name="Sparks H."/>
            <person name="Anderson J."/>
            <person name="Bakaric R."/>
            <person name="Luria V."/>
            <person name="Karger A."/>
            <person name="Kirschner M.W."/>
            <person name="Durand P.M."/>
            <person name="Michod R.E."/>
            <person name="Nozaki H."/>
            <person name="Olson B.J."/>
        </authorList>
    </citation>
    <scope>NUCLEOTIDE SEQUENCE [LARGE SCALE GENOMIC DNA]</scope>
    <source>
        <strain evidence="4">NIES-2863</strain>
    </source>
</reference>
<feature type="transmembrane region" description="Helical" evidence="2">
    <location>
        <begin position="91"/>
        <end position="110"/>
    </location>
</feature>
<feature type="transmembrane region" description="Helical" evidence="2">
    <location>
        <begin position="62"/>
        <end position="84"/>
    </location>
</feature>
<keyword evidence="2" id="KW-0812">Transmembrane</keyword>
<name>A0A150G5T3_GONPE</name>
<proteinExistence type="predicted"/>
<dbReference type="OrthoDB" id="10507540at2759"/>
<evidence type="ECO:0000313" key="4">
    <source>
        <dbReference type="Proteomes" id="UP000075714"/>
    </source>
</evidence>
<keyword evidence="4" id="KW-1185">Reference proteome</keyword>
<protein>
    <submittedName>
        <fullName evidence="3">Uncharacterized protein</fullName>
    </submittedName>
</protein>
<sequence length="227" mass="24324">MDGDHKGEGANHKTLAGMADMGKGPCTLALHRPREGGRLALIYHIKLQGRLRRGVDGLNGSFIAAALFMLGTHLLHFSVAIALLRPWPFHIVFHTALVVVWGVVASFALYTGRLAASVNFRAVTVPAPLYSYHHLYFDPHGVPVPYMKAASWTVMLQSFVAATASWLGWHRAAANPPHAALAAQAGLAGGYQPLPDGEAGGSCRRSRWQGRRAPPVKPATTPTSARG</sequence>
<comment type="caution">
    <text evidence="3">The sequence shown here is derived from an EMBL/GenBank/DDBJ whole genome shotgun (WGS) entry which is preliminary data.</text>
</comment>
<dbReference type="STRING" id="33097.A0A150G5T3"/>
<organism evidence="3 4">
    <name type="scientific">Gonium pectorale</name>
    <name type="common">Green alga</name>
    <dbReference type="NCBI Taxonomy" id="33097"/>
    <lineage>
        <taxon>Eukaryota</taxon>
        <taxon>Viridiplantae</taxon>
        <taxon>Chlorophyta</taxon>
        <taxon>core chlorophytes</taxon>
        <taxon>Chlorophyceae</taxon>
        <taxon>CS clade</taxon>
        <taxon>Chlamydomonadales</taxon>
        <taxon>Volvocaceae</taxon>
        <taxon>Gonium</taxon>
    </lineage>
</organism>
<evidence type="ECO:0000256" key="2">
    <source>
        <dbReference type="SAM" id="Phobius"/>
    </source>
</evidence>
<evidence type="ECO:0000313" key="3">
    <source>
        <dbReference type="EMBL" id="KXZ45246.1"/>
    </source>
</evidence>
<keyword evidence="2" id="KW-0472">Membrane</keyword>